<gene>
    <name evidence="2" type="ORF">SPIL2461_LOCUS19384</name>
</gene>
<evidence type="ECO:0000313" key="2">
    <source>
        <dbReference type="EMBL" id="CAE7692120.1"/>
    </source>
</evidence>
<accession>A0A812WNA3</accession>
<keyword evidence="3" id="KW-1185">Reference proteome</keyword>
<dbReference type="Gene3D" id="3.40.50.300">
    <property type="entry name" value="P-loop containing nucleotide triphosphate hydrolases"/>
    <property type="match status" value="1"/>
</dbReference>
<evidence type="ECO:0000256" key="1">
    <source>
        <dbReference type="SAM" id="SignalP"/>
    </source>
</evidence>
<reference evidence="2" key="1">
    <citation type="submission" date="2021-02" db="EMBL/GenBank/DDBJ databases">
        <authorList>
            <person name="Dougan E. K."/>
            <person name="Rhodes N."/>
            <person name="Thang M."/>
            <person name="Chan C."/>
        </authorList>
    </citation>
    <scope>NUCLEOTIDE SEQUENCE</scope>
</reference>
<comment type="caution">
    <text evidence="2">The sequence shown here is derived from an EMBL/GenBank/DDBJ whole genome shotgun (WGS) entry which is preliminary data.</text>
</comment>
<dbReference type="AlphaFoldDB" id="A0A812WNA3"/>
<dbReference type="OrthoDB" id="409510at2759"/>
<feature type="non-terminal residue" evidence="2">
    <location>
        <position position="1"/>
    </location>
</feature>
<protein>
    <submittedName>
        <fullName evidence="2">Uncharacterized protein</fullName>
    </submittedName>
</protein>
<sequence>MTKVQCTVLALFTWAMARSAEVADSWVEDDGTCNLQTRMHQEAESDYVPSLIDQFLQAPLPSPNRNLTSENPLVFLHQARGAGTSLRKLMYNSSKNLGLKAHIPCYGGVDCNDLRMEGEAAVYAGHFCWEEARANLQQVGAKQVGCLTNFREPVPRIMSCYSDRLVGAEHAAPACMGDLSVEQLTRLLVDHGCINEPFRRFSECKPNSTVSMVDGKARQSAWQNTLDYMSQCVPIIVGRQVSLK</sequence>
<dbReference type="InterPro" id="IPR027417">
    <property type="entry name" value="P-loop_NTPase"/>
</dbReference>
<evidence type="ECO:0000313" key="3">
    <source>
        <dbReference type="Proteomes" id="UP000649617"/>
    </source>
</evidence>
<organism evidence="2 3">
    <name type="scientific">Symbiodinium pilosum</name>
    <name type="common">Dinoflagellate</name>
    <dbReference type="NCBI Taxonomy" id="2952"/>
    <lineage>
        <taxon>Eukaryota</taxon>
        <taxon>Sar</taxon>
        <taxon>Alveolata</taxon>
        <taxon>Dinophyceae</taxon>
        <taxon>Suessiales</taxon>
        <taxon>Symbiodiniaceae</taxon>
        <taxon>Symbiodinium</taxon>
    </lineage>
</organism>
<feature type="signal peptide" evidence="1">
    <location>
        <begin position="1"/>
        <end position="19"/>
    </location>
</feature>
<name>A0A812WNA3_SYMPI</name>
<keyword evidence="1" id="KW-0732">Signal</keyword>
<feature type="chain" id="PRO_5032731177" evidence="1">
    <location>
        <begin position="20"/>
        <end position="244"/>
    </location>
</feature>
<proteinExistence type="predicted"/>
<dbReference type="Proteomes" id="UP000649617">
    <property type="component" value="Unassembled WGS sequence"/>
</dbReference>
<dbReference type="EMBL" id="CAJNIZ010044529">
    <property type="protein sequence ID" value="CAE7692120.1"/>
    <property type="molecule type" value="Genomic_DNA"/>
</dbReference>